<dbReference type="HAMAP" id="MF_00033">
    <property type="entry name" value="MurG"/>
    <property type="match status" value="1"/>
</dbReference>
<dbReference type="Pfam" id="PF04101">
    <property type="entry name" value="Glyco_tran_28_C"/>
    <property type="match status" value="1"/>
</dbReference>
<keyword evidence="4 10" id="KW-0808">Transferase</keyword>
<evidence type="ECO:0000256" key="5">
    <source>
        <dbReference type="ARBA" id="ARBA00022960"/>
    </source>
</evidence>
<dbReference type="PANTHER" id="PTHR21015:SF22">
    <property type="entry name" value="GLYCOSYLTRANSFERASE"/>
    <property type="match status" value="1"/>
</dbReference>
<dbReference type="KEGG" id="nhi:B1s21160_03685"/>
<dbReference type="AlphaFoldDB" id="A0A249K9G5"/>
<protein>
    <recommendedName>
        <fullName evidence="10">UDP-N-acetylglucosamine--N-acetylmuramyl-(pentapeptide) pyrophosphoryl-undecaprenol N-acetylglucosamine transferase</fullName>
        <ecNumber evidence="10">2.4.1.227</ecNumber>
    </recommendedName>
    <alternativeName>
        <fullName evidence="10">Undecaprenyl-PP-MurNAc-pentapeptide-UDPGlcNAc GlcNAc transferase</fullName>
    </alternativeName>
</protein>
<evidence type="ECO:0000256" key="10">
    <source>
        <dbReference type="HAMAP-Rule" id="MF_00033"/>
    </source>
</evidence>
<proteinExistence type="inferred from homology"/>
<evidence type="ECO:0000256" key="3">
    <source>
        <dbReference type="ARBA" id="ARBA00022676"/>
    </source>
</evidence>
<dbReference type="RefSeq" id="WP_095672465.1">
    <property type="nucleotide sequence ID" value="NZ_CP016771.1"/>
</dbReference>
<comment type="catalytic activity">
    <reaction evidence="10">
        <text>di-trans,octa-cis-undecaprenyl diphospho-N-acetyl-alpha-D-muramoyl-L-alanyl-D-glutamyl-meso-2,6-diaminopimeloyl-D-alanyl-D-alanine + UDP-N-acetyl-alpha-D-glucosamine = di-trans,octa-cis-undecaprenyl diphospho-[N-acetyl-alpha-D-glucosaminyl-(1-&gt;4)]-N-acetyl-alpha-D-muramoyl-L-alanyl-D-glutamyl-meso-2,6-diaminopimeloyl-D-alanyl-D-alanine + UDP + H(+)</text>
        <dbReference type="Rhea" id="RHEA:31227"/>
        <dbReference type="ChEBI" id="CHEBI:15378"/>
        <dbReference type="ChEBI" id="CHEBI:57705"/>
        <dbReference type="ChEBI" id="CHEBI:58223"/>
        <dbReference type="ChEBI" id="CHEBI:61387"/>
        <dbReference type="ChEBI" id="CHEBI:61388"/>
        <dbReference type="EC" id="2.4.1.227"/>
    </reaction>
</comment>
<evidence type="ECO:0000256" key="2">
    <source>
        <dbReference type="ARBA" id="ARBA00022618"/>
    </source>
</evidence>
<reference evidence="13 14" key="1">
    <citation type="submission" date="2016-07" db="EMBL/GenBank/DDBJ databases">
        <title>High microdiversification within the ubiquitous acI lineage of Actinobacteria.</title>
        <authorList>
            <person name="Neuenschwander S.M."/>
            <person name="Salcher M."/>
            <person name="Ghai R."/>
            <person name="Pernthaler J."/>
        </authorList>
    </citation>
    <scope>NUCLEOTIDE SEQUENCE [LARGE SCALE GENOMIC DNA]</scope>
    <source>
        <strain evidence="13">MMS-21-160</strain>
    </source>
</reference>
<dbReference type="GO" id="GO:0051991">
    <property type="term" value="F:UDP-N-acetyl-D-glucosamine:N-acetylmuramoyl-L-alanyl-D-glutamyl-meso-2,6-diaminopimelyl-D-alanyl-D-alanine-diphosphoundecaprenol 4-beta-N-acetylglucosaminlytransferase activity"/>
    <property type="evidence" value="ECO:0007669"/>
    <property type="project" value="RHEA"/>
</dbReference>
<dbReference type="InterPro" id="IPR004276">
    <property type="entry name" value="GlycoTrans_28_N"/>
</dbReference>
<feature type="binding site" evidence="10">
    <location>
        <position position="206"/>
    </location>
    <ligand>
        <name>UDP-N-acetyl-alpha-D-glucosamine</name>
        <dbReference type="ChEBI" id="CHEBI:57705"/>
    </ligand>
</feature>
<dbReference type="GO" id="GO:0005886">
    <property type="term" value="C:plasma membrane"/>
    <property type="evidence" value="ECO:0007669"/>
    <property type="project" value="UniProtKB-SubCell"/>
</dbReference>
<evidence type="ECO:0000256" key="6">
    <source>
        <dbReference type="ARBA" id="ARBA00022984"/>
    </source>
</evidence>
<feature type="binding site" evidence="10">
    <location>
        <position position="297"/>
    </location>
    <ligand>
        <name>UDP-N-acetyl-alpha-D-glucosamine</name>
        <dbReference type="ChEBI" id="CHEBI:57705"/>
    </ligand>
</feature>
<comment type="caution">
    <text evidence="10">Lacks conserved residue(s) required for the propagation of feature annotation.</text>
</comment>
<feature type="domain" description="Glycosyltransferase family 28 N-terminal" evidence="11">
    <location>
        <begin position="5"/>
        <end position="143"/>
    </location>
</feature>
<comment type="function">
    <text evidence="10">Cell wall formation. Catalyzes the transfer of a GlcNAc subunit on undecaprenyl-pyrophosphoryl-MurNAc-pentapeptide (lipid intermediate I) to form undecaprenyl-pyrophosphoryl-MurNAc-(pentapeptide)GlcNAc (lipid intermediate II).</text>
</comment>
<evidence type="ECO:0000256" key="4">
    <source>
        <dbReference type="ARBA" id="ARBA00022679"/>
    </source>
</evidence>
<dbReference type="GO" id="GO:0005975">
    <property type="term" value="P:carbohydrate metabolic process"/>
    <property type="evidence" value="ECO:0007669"/>
    <property type="project" value="InterPro"/>
</dbReference>
<dbReference type="Proteomes" id="UP000217171">
    <property type="component" value="Chromosome"/>
</dbReference>
<evidence type="ECO:0000256" key="7">
    <source>
        <dbReference type="ARBA" id="ARBA00023136"/>
    </source>
</evidence>
<keyword evidence="1 10" id="KW-1003">Cell membrane</keyword>
<keyword evidence="6 10" id="KW-0573">Peptidoglycan synthesis</keyword>
<keyword evidence="9 10" id="KW-0961">Cell wall biogenesis/degradation</keyword>
<dbReference type="UniPathway" id="UPA00219"/>
<keyword evidence="8 10" id="KW-0131">Cell cycle</keyword>
<feature type="binding site" evidence="10">
    <location>
        <position position="166"/>
    </location>
    <ligand>
        <name>UDP-N-acetyl-alpha-D-glucosamine</name>
        <dbReference type="ChEBI" id="CHEBI:57705"/>
    </ligand>
</feature>
<dbReference type="InterPro" id="IPR007235">
    <property type="entry name" value="Glyco_trans_28_C"/>
</dbReference>
<dbReference type="OrthoDB" id="9808936at2"/>
<feature type="domain" description="Glycosyl transferase family 28 C-terminal" evidence="12">
    <location>
        <begin position="199"/>
        <end position="339"/>
    </location>
</feature>
<dbReference type="SUPFAM" id="SSF53756">
    <property type="entry name" value="UDP-Glycosyltransferase/glycogen phosphorylase"/>
    <property type="match status" value="1"/>
</dbReference>
<evidence type="ECO:0000256" key="9">
    <source>
        <dbReference type="ARBA" id="ARBA00023316"/>
    </source>
</evidence>
<dbReference type="InterPro" id="IPR006009">
    <property type="entry name" value="GlcNAc_MurG"/>
</dbReference>
<feature type="binding site" evidence="10">
    <location>
        <position position="253"/>
    </location>
    <ligand>
        <name>UDP-N-acetyl-alpha-D-glucosamine</name>
        <dbReference type="ChEBI" id="CHEBI:57705"/>
    </ligand>
</feature>
<evidence type="ECO:0000256" key="1">
    <source>
        <dbReference type="ARBA" id="ARBA00022475"/>
    </source>
</evidence>
<comment type="similarity">
    <text evidence="10">Belongs to the glycosyltransferase 28 family. MurG subfamily.</text>
</comment>
<dbReference type="GO" id="GO:0008360">
    <property type="term" value="P:regulation of cell shape"/>
    <property type="evidence" value="ECO:0007669"/>
    <property type="project" value="UniProtKB-KW"/>
</dbReference>
<keyword evidence="5 10" id="KW-0133">Cell shape</keyword>
<gene>
    <name evidence="10" type="primary">murG</name>
    <name evidence="13" type="ORF">B1s21160_03685</name>
</gene>
<dbReference type="Pfam" id="PF03033">
    <property type="entry name" value="Glyco_transf_28"/>
    <property type="match status" value="1"/>
</dbReference>
<feature type="binding site" evidence="10">
    <location>
        <position position="124"/>
    </location>
    <ligand>
        <name>UDP-N-acetyl-alpha-D-glucosamine</name>
        <dbReference type="ChEBI" id="CHEBI:57705"/>
    </ligand>
</feature>
<dbReference type="EMBL" id="CP016771">
    <property type="protein sequence ID" value="ASY13427.1"/>
    <property type="molecule type" value="Genomic_DNA"/>
</dbReference>
<comment type="subcellular location">
    <subcellularLocation>
        <location evidence="10">Cell membrane</location>
        <topology evidence="10">Peripheral membrane protein</topology>
        <orientation evidence="10">Cytoplasmic side</orientation>
    </subcellularLocation>
</comment>
<feature type="binding site" evidence="10">
    <location>
        <begin position="12"/>
        <end position="14"/>
    </location>
    <ligand>
        <name>UDP-N-acetyl-alpha-D-glucosamine</name>
        <dbReference type="ChEBI" id="CHEBI:57705"/>
    </ligand>
</feature>
<organism evidence="13 14">
    <name type="scientific">Candidatus Nanopelagicus hibericus</name>
    <dbReference type="NCBI Taxonomy" id="1884915"/>
    <lineage>
        <taxon>Bacteria</taxon>
        <taxon>Bacillati</taxon>
        <taxon>Actinomycetota</taxon>
        <taxon>Actinomycetes</taxon>
        <taxon>Candidatus Nanopelagicales</taxon>
        <taxon>Candidatus Nanopelagicaceae</taxon>
        <taxon>Candidatus Nanopelagicus</taxon>
    </lineage>
</organism>
<dbReference type="EC" id="2.4.1.227" evidence="10"/>
<keyword evidence="7 10" id="KW-0472">Membrane</keyword>
<dbReference type="GO" id="GO:0050511">
    <property type="term" value="F:undecaprenyldiphospho-muramoylpentapeptide beta-N-acetylglucosaminyltransferase activity"/>
    <property type="evidence" value="ECO:0007669"/>
    <property type="project" value="UniProtKB-UniRule"/>
</dbReference>
<comment type="pathway">
    <text evidence="10">Cell wall biogenesis; peptidoglycan biosynthesis.</text>
</comment>
<sequence>MSAKILFAGGGTAGHVEPALAVANWLHTNKPDWEITFVGTKSGLENQLVPNAGFQLLHIPKVLMPRQITPATFIWPIKIVYATVKALKICRQSDLVIGFGGYACPPIYLAAAILRKPIFIHEANAIPGWANRLGVPFADQIFIAFSRAGQKIGRWRKAQLSGMPIRAEIIAAVHLSPDEATKIRQAQLDKWKLSANKPTILVFGGSQGSRHINEAILQSLSIFTEKGVQVVHSVGRNNPLPPSTENYLPVSYIDDMSAAYHAADLVIARSGALTCAELAAVGKFAILIPLPIGNGEQAANAADLQIAGAAEVVDDNKFNADWLISNWDQIWHKASNYQPSVRGEFSASQIIGQAIITRVGSGK</sequence>
<dbReference type="Gene3D" id="3.40.50.2000">
    <property type="entry name" value="Glycogen Phosphorylase B"/>
    <property type="match status" value="2"/>
</dbReference>
<name>A0A249K9G5_9ACTN</name>
<keyword evidence="2 10" id="KW-0132">Cell division</keyword>
<keyword evidence="3 10" id="KW-0328">Glycosyltransferase</keyword>
<dbReference type="GO" id="GO:0051301">
    <property type="term" value="P:cell division"/>
    <property type="evidence" value="ECO:0007669"/>
    <property type="project" value="UniProtKB-KW"/>
</dbReference>
<keyword evidence="14" id="KW-1185">Reference proteome</keyword>
<accession>A0A249K9G5</accession>
<evidence type="ECO:0000259" key="11">
    <source>
        <dbReference type="Pfam" id="PF03033"/>
    </source>
</evidence>
<dbReference type="GO" id="GO:0071555">
    <property type="term" value="P:cell wall organization"/>
    <property type="evidence" value="ECO:0007669"/>
    <property type="project" value="UniProtKB-KW"/>
</dbReference>
<evidence type="ECO:0000313" key="13">
    <source>
        <dbReference type="EMBL" id="ASY13427.1"/>
    </source>
</evidence>
<evidence type="ECO:0000256" key="8">
    <source>
        <dbReference type="ARBA" id="ARBA00023306"/>
    </source>
</evidence>
<evidence type="ECO:0000313" key="14">
    <source>
        <dbReference type="Proteomes" id="UP000217171"/>
    </source>
</evidence>
<dbReference type="CDD" id="cd03785">
    <property type="entry name" value="GT28_MurG"/>
    <property type="match status" value="1"/>
</dbReference>
<evidence type="ECO:0000259" key="12">
    <source>
        <dbReference type="Pfam" id="PF04101"/>
    </source>
</evidence>
<dbReference type="PANTHER" id="PTHR21015">
    <property type="entry name" value="UDP-N-ACETYLGLUCOSAMINE--N-ACETYLMURAMYL-(PENTAPEPTIDE) PYROPHOSPHORYL-UNDECAPRENOL N-ACETYLGLUCOSAMINE TRANSFERASE 1"/>
    <property type="match status" value="1"/>
</dbReference>
<dbReference type="GO" id="GO:0009252">
    <property type="term" value="P:peptidoglycan biosynthetic process"/>
    <property type="evidence" value="ECO:0007669"/>
    <property type="project" value="UniProtKB-UniRule"/>
</dbReference>